<accession>A0ACD1HZN1</accession>
<protein>
    <submittedName>
        <fullName evidence="1">Uncharacterized protein</fullName>
    </submittedName>
</protein>
<proteinExistence type="predicted"/>
<evidence type="ECO:0000313" key="2">
    <source>
        <dbReference type="Proteomes" id="UP000249748"/>
    </source>
</evidence>
<organism evidence="1 2">
    <name type="scientific">Aspergillus costaricaensis CBS 115574</name>
    <dbReference type="NCBI Taxonomy" id="1448317"/>
    <lineage>
        <taxon>Eukaryota</taxon>
        <taxon>Fungi</taxon>
        <taxon>Dikarya</taxon>
        <taxon>Ascomycota</taxon>
        <taxon>Pezizomycotina</taxon>
        <taxon>Eurotiomycetes</taxon>
        <taxon>Eurotiomycetidae</taxon>
        <taxon>Eurotiales</taxon>
        <taxon>Aspergillaceae</taxon>
        <taxon>Aspergillus</taxon>
        <taxon>Aspergillus subgen. Circumdati</taxon>
    </lineage>
</organism>
<sequence length="54" mass="6410">MAPNSRVLCNRQHERSQRINLSMPLWSMMTGLPTREREFARRLAVFPSTVQRRP</sequence>
<dbReference type="EMBL" id="KZ824584">
    <property type="protein sequence ID" value="RAK83761.1"/>
    <property type="molecule type" value="Genomic_DNA"/>
</dbReference>
<reference evidence="1" key="1">
    <citation type="submission" date="2018-02" db="EMBL/GenBank/DDBJ databases">
        <title>The genomes of Aspergillus section Nigri reveals drivers in fungal speciation.</title>
        <authorList>
            <consortium name="DOE Joint Genome Institute"/>
            <person name="Vesth T.C."/>
            <person name="Nybo J."/>
            <person name="Theobald S."/>
            <person name="Brandl J."/>
            <person name="Frisvad J.C."/>
            <person name="Nielsen K.F."/>
            <person name="Lyhne E.K."/>
            <person name="Kogle M.E."/>
            <person name="Kuo A."/>
            <person name="Riley R."/>
            <person name="Clum A."/>
            <person name="Nolan M."/>
            <person name="Lipzen A."/>
            <person name="Salamov A."/>
            <person name="Henrissat B."/>
            <person name="Wiebenga A."/>
            <person name="De vries R.P."/>
            <person name="Grigoriev I.V."/>
            <person name="Mortensen U.H."/>
            <person name="Andersen M.R."/>
            <person name="Baker S.E."/>
        </authorList>
    </citation>
    <scope>NUCLEOTIDE SEQUENCE</scope>
    <source>
        <strain evidence="1">CBS 115574</strain>
    </source>
</reference>
<gene>
    <name evidence="1" type="ORF">BO79DRAFT_211731</name>
</gene>
<keyword evidence="2" id="KW-1185">Reference proteome</keyword>
<evidence type="ECO:0000313" key="1">
    <source>
        <dbReference type="EMBL" id="RAK83761.1"/>
    </source>
</evidence>
<name>A0ACD1HZN1_9EURO</name>
<dbReference type="Proteomes" id="UP000249748">
    <property type="component" value="Unassembled WGS sequence"/>
</dbReference>